<dbReference type="ExpressionAtlas" id="Q0WZB9">
    <property type="expression patterns" value="baseline and differential"/>
</dbReference>
<dbReference type="AlphaFoldDB" id="Q0WZB9"/>
<feature type="region of interest" description="Disordered" evidence="1">
    <location>
        <begin position="19"/>
        <end position="49"/>
    </location>
</feature>
<dbReference type="GO" id="GO:0006388">
    <property type="term" value="P:tRNA splicing, via endonucleolytic cleavage and ligation"/>
    <property type="evidence" value="ECO:0007669"/>
    <property type="project" value="InterPro"/>
</dbReference>
<keyword evidence="2" id="KW-0436">Ligase</keyword>
<feature type="non-terminal residue" evidence="2">
    <location>
        <position position="180"/>
    </location>
</feature>
<dbReference type="EMBL" id="AB235908">
    <property type="protein sequence ID" value="BAF02601.1"/>
    <property type="molecule type" value="Genomic_DNA"/>
</dbReference>
<proteinExistence type="predicted"/>
<evidence type="ECO:0000313" key="2">
    <source>
        <dbReference type="EMBL" id="BAF02601.1"/>
    </source>
</evidence>
<dbReference type="InterPro" id="IPR038837">
    <property type="entry name" value="tRNA_ligase_1"/>
</dbReference>
<dbReference type="GO" id="GO:0003972">
    <property type="term" value="F:RNA ligase (ATP) activity"/>
    <property type="evidence" value="ECO:0007669"/>
    <property type="project" value="InterPro"/>
</dbReference>
<organism evidence="2">
    <name type="scientific">Triticum aestivum</name>
    <name type="common">Wheat</name>
    <dbReference type="NCBI Taxonomy" id="4565"/>
    <lineage>
        <taxon>Eukaryota</taxon>
        <taxon>Viridiplantae</taxon>
        <taxon>Streptophyta</taxon>
        <taxon>Embryophyta</taxon>
        <taxon>Tracheophyta</taxon>
        <taxon>Spermatophyta</taxon>
        <taxon>Magnoliopsida</taxon>
        <taxon>Liliopsida</taxon>
        <taxon>Poales</taxon>
        <taxon>Poaceae</taxon>
        <taxon>BOP clade</taxon>
        <taxon>Pooideae</taxon>
        <taxon>Triticodae</taxon>
        <taxon>Triticeae</taxon>
        <taxon>Triticinae</taxon>
        <taxon>Triticum</taxon>
    </lineage>
</organism>
<name>Q0WZB9_WHEAT</name>
<reference evidence="2" key="1">
    <citation type="journal article" date="2006" name="Biochem. Biophys. Res. Commun.">
        <title>Covalent circularization of exogenous RNA during incubation with a wheat embryo cell extract.</title>
        <authorList>
            <person name="Makino S."/>
            <person name="Sawasaki T."/>
            <person name="Tozawa Y."/>
            <person name="Endo Y."/>
            <person name="Takai K."/>
        </authorList>
    </citation>
    <scope>NUCLEOTIDE SEQUENCE</scope>
</reference>
<dbReference type="PANTHER" id="PTHR35460:SF1">
    <property type="entry name" value="TRNA LIGASE 1"/>
    <property type="match status" value="1"/>
</dbReference>
<evidence type="ECO:0000256" key="1">
    <source>
        <dbReference type="SAM" id="MobiDB-lite"/>
    </source>
</evidence>
<accession>Q0WZB9</accession>
<dbReference type="PANTHER" id="PTHR35460">
    <property type="entry name" value="TRNA LIGASE 1"/>
    <property type="match status" value="1"/>
</dbReference>
<sequence>MSLSLSLSHSPRRFLPLLLPAPPFAMPPRRDHGKQTQQRWKPKAAPAPSSAAVERMALAPSTAGAAQVWVPRGYATSASSSSSSAVTAAEQGGAGDKLSRLIKGAAEFSVDNNTFTEAQIRATFYPKFENEKSDQEKRTRMIEIVSQGLATIEVTQKHSGSLFMYAGHRGGAYAKNSFGN</sequence>
<protein>
    <submittedName>
        <fullName evidence="2">RNA ligase isoform 1</fullName>
    </submittedName>
</protein>